<dbReference type="AlphaFoldDB" id="A0AAN8NEQ9"/>
<keyword evidence="2" id="KW-1185">Reference proteome</keyword>
<sequence>MSSFSFGKAGGGSNIAIIHILTTHHQNRLCYSLGGLHQAGESFDNTCRFKRIESGFRLGLSTSSLARIPATAGAANAVPTIYCRSNGLFWGINIDAGPTIGK</sequence>
<evidence type="ECO:0000313" key="1">
    <source>
        <dbReference type="EMBL" id="KAK6355864.1"/>
    </source>
</evidence>
<name>A0AAN8NEQ9_9PEZI</name>
<reference evidence="1 2" key="1">
    <citation type="submission" date="2019-10" db="EMBL/GenBank/DDBJ databases">
        <authorList>
            <person name="Palmer J.M."/>
        </authorList>
    </citation>
    <scope>NUCLEOTIDE SEQUENCE [LARGE SCALE GENOMIC DNA]</scope>
    <source>
        <strain evidence="1 2">TWF718</strain>
    </source>
</reference>
<accession>A0AAN8NEQ9</accession>
<organism evidence="1 2">
    <name type="scientific">Orbilia javanica</name>
    <dbReference type="NCBI Taxonomy" id="47235"/>
    <lineage>
        <taxon>Eukaryota</taxon>
        <taxon>Fungi</taxon>
        <taxon>Dikarya</taxon>
        <taxon>Ascomycota</taxon>
        <taxon>Pezizomycotina</taxon>
        <taxon>Orbiliomycetes</taxon>
        <taxon>Orbiliales</taxon>
        <taxon>Orbiliaceae</taxon>
        <taxon>Orbilia</taxon>
    </lineage>
</organism>
<comment type="caution">
    <text evidence="1">The sequence shown here is derived from an EMBL/GenBank/DDBJ whole genome shotgun (WGS) entry which is preliminary data.</text>
</comment>
<proteinExistence type="predicted"/>
<dbReference type="EMBL" id="JAVHNR010000001">
    <property type="protein sequence ID" value="KAK6355864.1"/>
    <property type="molecule type" value="Genomic_DNA"/>
</dbReference>
<protein>
    <submittedName>
        <fullName evidence="1">Uncharacterized protein</fullName>
    </submittedName>
</protein>
<dbReference type="Proteomes" id="UP001313282">
    <property type="component" value="Unassembled WGS sequence"/>
</dbReference>
<evidence type="ECO:0000313" key="2">
    <source>
        <dbReference type="Proteomes" id="UP001313282"/>
    </source>
</evidence>
<gene>
    <name evidence="1" type="ORF">TWF718_000243</name>
</gene>